<dbReference type="InterPro" id="IPR037041">
    <property type="entry name" value="Trigger_fac_C_sf"/>
</dbReference>
<organism evidence="2 3">
    <name type="scientific">Breznakibacter xylanolyticus</name>
    <dbReference type="NCBI Taxonomy" id="990"/>
    <lineage>
        <taxon>Bacteria</taxon>
        <taxon>Pseudomonadati</taxon>
        <taxon>Bacteroidota</taxon>
        <taxon>Bacteroidia</taxon>
        <taxon>Marinilabiliales</taxon>
        <taxon>Marinilabiliaceae</taxon>
        <taxon>Breznakibacter</taxon>
    </lineage>
</organism>
<sequence>MNISKQTIDDLNAVLTLTVEKADYETRVNDALNNYRKKVQMPGFRPGKVPAGMVKKMYGKSILADEINKLVSENLSNYITDNKLNLLGEPLPSEKQQLVDFDANESFEFIFDIATAPEFEADLSKKDKLPYYTIAITDEMIDQQIKSVTGRFGKNEVVDVISDQSMIKASLVELDANGNAKQDGIQVDETVISMMVAKDDAERNKLVGSKVGDAVVMNLAKAYPNANELSYMLKISKEQAEGLTSDFKVTVNEITEFKYAELNQDLFTQLYGEGVVNNEEEFKNKVKEELANNLAFESDYRFQLDAREKLVAKFDIKLPEAFLIRWIKATNHGNDKLTDEQINAEMPKFIEDLKWQLIKNKVIEANKLEIDHQDVLAAAKQAARIQFMQYGLSNIPEDYLENYAMDMLNKEEQRRQFAQGAINTKVLNFIKEAVKLDEKELSRDEFNKLFENN</sequence>
<keyword evidence="3" id="KW-1185">Reference proteome</keyword>
<dbReference type="PIRSF" id="PIRSF003095">
    <property type="entry name" value="Trigger_factor"/>
    <property type="match status" value="1"/>
</dbReference>
<dbReference type="PANTHER" id="PTHR30560:SF3">
    <property type="entry name" value="TRIGGER FACTOR-LIKE PROTEIN TIG, CHLOROPLASTIC"/>
    <property type="match status" value="1"/>
</dbReference>
<dbReference type="GO" id="GO:0044183">
    <property type="term" value="F:protein folding chaperone"/>
    <property type="evidence" value="ECO:0007669"/>
    <property type="project" value="TreeGrafter"/>
</dbReference>
<evidence type="ECO:0000313" key="3">
    <source>
        <dbReference type="Proteomes" id="UP000249239"/>
    </source>
</evidence>
<reference evidence="2 3" key="1">
    <citation type="submission" date="2018-06" db="EMBL/GenBank/DDBJ databases">
        <title>Genomic Encyclopedia of Archaeal and Bacterial Type Strains, Phase II (KMG-II): from individual species to whole genera.</title>
        <authorList>
            <person name="Goeker M."/>
        </authorList>
    </citation>
    <scope>NUCLEOTIDE SEQUENCE [LARGE SCALE GENOMIC DNA]</scope>
    <source>
        <strain evidence="2 3">DSM 6779</strain>
    </source>
</reference>
<dbReference type="GO" id="GO:0015031">
    <property type="term" value="P:protein transport"/>
    <property type="evidence" value="ECO:0007669"/>
    <property type="project" value="InterPro"/>
</dbReference>
<dbReference type="GO" id="GO:0003755">
    <property type="term" value="F:peptidyl-prolyl cis-trans isomerase activity"/>
    <property type="evidence" value="ECO:0007669"/>
    <property type="project" value="TreeGrafter"/>
</dbReference>
<accession>A0A2W7NRN0</accession>
<evidence type="ECO:0000313" key="2">
    <source>
        <dbReference type="EMBL" id="PZX19264.1"/>
    </source>
</evidence>
<dbReference type="NCBIfam" id="TIGR00115">
    <property type="entry name" value="tig"/>
    <property type="match status" value="1"/>
</dbReference>
<dbReference type="GO" id="GO:0043022">
    <property type="term" value="F:ribosome binding"/>
    <property type="evidence" value="ECO:0007669"/>
    <property type="project" value="TreeGrafter"/>
</dbReference>
<dbReference type="EMBL" id="QKZK01000005">
    <property type="protein sequence ID" value="PZX19264.1"/>
    <property type="molecule type" value="Genomic_DNA"/>
</dbReference>
<name>A0A2W7NRN0_9BACT</name>
<dbReference type="InterPro" id="IPR008881">
    <property type="entry name" value="Trigger_fac_ribosome-bd_bac"/>
</dbReference>
<dbReference type="AlphaFoldDB" id="A0A2W7NRN0"/>
<dbReference type="InterPro" id="IPR005215">
    <property type="entry name" value="Trig_fac"/>
</dbReference>
<dbReference type="SUPFAM" id="SSF109998">
    <property type="entry name" value="Triger factor/SurA peptide-binding domain-like"/>
    <property type="match status" value="1"/>
</dbReference>
<dbReference type="Pfam" id="PF05697">
    <property type="entry name" value="Trigger_N"/>
    <property type="match status" value="1"/>
</dbReference>
<evidence type="ECO:0000259" key="1">
    <source>
        <dbReference type="Pfam" id="PF05697"/>
    </source>
</evidence>
<dbReference type="InterPro" id="IPR027304">
    <property type="entry name" value="Trigger_fact/SurA_dom_sf"/>
</dbReference>
<protein>
    <submittedName>
        <fullName evidence="2">Trigger factor</fullName>
    </submittedName>
</protein>
<dbReference type="Gene3D" id="1.10.3120.10">
    <property type="entry name" value="Trigger factor, C-terminal domain"/>
    <property type="match status" value="1"/>
</dbReference>
<dbReference type="OrthoDB" id="9767721at2"/>
<dbReference type="Proteomes" id="UP000249239">
    <property type="component" value="Unassembled WGS sequence"/>
</dbReference>
<dbReference type="SUPFAM" id="SSF102735">
    <property type="entry name" value="Trigger factor ribosome-binding domain"/>
    <property type="match status" value="1"/>
</dbReference>
<dbReference type="GO" id="GO:0051083">
    <property type="term" value="P:'de novo' cotranslational protein folding"/>
    <property type="evidence" value="ECO:0007669"/>
    <property type="project" value="TreeGrafter"/>
</dbReference>
<dbReference type="PANTHER" id="PTHR30560">
    <property type="entry name" value="TRIGGER FACTOR CHAPERONE AND PEPTIDYL-PROLYL CIS/TRANS ISOMERASE"/>
    <property type="match status" value="1"/>
</dbReference>
<comment type="caution">
    <text evidence="2">The sequence shown here is derived from an EMBL/GenBank/DDBJ whole genome shotgun (WGS) entry which is preliminary data.</text>
</comment>
<dbReference type="GO" id="GO:0043335">
    <property type="term" value="P:protein unfolding"/>
    <property type="evidence" value="ECO:0007669"/>
    <property type="project" value="TreeGrafter"/>
</dbReference>
<dbReference type="Gene3D" id="3.30.70.1050">
    <property type="entry name" value="Trigger factor ribosome-binding domain"/>
    <property type="match status" value="1"/>
</dbReference>
<gene>
    <name evidence="2" type="ORF">LX69_00933</name>
</gene>
<dbReference type="InterPro" id="IPR036611">
    <property type="entry name" value="Trigger_fac_ribosome-bd_sf"/>
</dbReference>
<dbReference type="RefSeq" id="WP_111444641.1">
    <property type="nucleotide sequence ID" value="NZ_QKZK01000005.1"/>
</dbReference>
<feature type="domain" description="Trigger factor ribosome-binding bacterial" evidence="1">
    <location>
        <begin position="1"/>
        <end position="147"/>
    </location>
</feature>
<proteinExistence type="predicted"/>